<organism evidence="1">
    <name type="scientific">marine sediment metagenome</name>
    <dbReference type="NCBI Taxonomy" id="412755"/>
    <lineage>
        <taxon>unclassified sequences</taxon>
        <taxon>metagenomes</taxon>
        <taxon>ecological metagenomes</taxon>
    </lineage>
</organism>
<protein>
    <submittedName>
        <fullName evidence="1">Uncharacterized protein</fullName>
    </submittedName>
</protein>
<reference evidence="1" key="1">
    <citation type="journal article" date="2015" name="Nature">
        <title>Complex archaea that bridge the gap between prokaryotes and eukaryotes.</title>
        <authorList>
            <person name="Spang A."/>
            <person name="Saw J.H."/>
            <person name="Jorgensen S.L."/>
            <person name="Zaremba-Niedzwiedzka K."/>
            <person name="Martijn J."/>
            <person name="Lind A.E."/>
            <person name="van Eijk R."/>
            <person name="Schleper C."/>
            <person name="Guy L."/>
            <person name="Ettema T.J."/>
        </authorList>
    </citation>
    <scope>NUCLEOTIDE SEQUENCE</scope>
</reference>
<dbReference type="AlphaFoldDB" id="A0A0F9UFD6"/>
<dbReference type="EMBL" id="LAZR01000710">
    <property type="protein sequence ID" value="KKN59946.1"/>
    <property type="molecule type" value="Genomic_DNA"/>
</dbReference>
<sequence length="70" mass="8295">MTCHSIYFRCSYNNFSCDKYDSATATLIYACERCEHYNDGIRVPSPGKNKNFCKWIKKNWINVRGLFRKS</sequence>
<accession>A0A0F9UFD6</accession>
<name>A0A0F9UFD6_9ZZZZ</name>
<comment type="caution">
    <text evidence="1">The sequence shown here is derived from an EMBL/GenBank/DDBJ whole genome shotgun (WGS) entry which is preliminary data.</text>
</comment>
<proteinExistence type="predicted"/>
<gene>
    <name evidence="1" type="ORF">LCGC14_0536960</name>
</gene>
<evidence type="ECO:0000313" key="1">
    <source>
        <dbReference type="EMBL" id="KKN59946.1"/>
    </source>
</evidence>